<feature type="region of interest" description="Disordered" evidence="1">
    <location>
        <begin position="136"/>
        <end position="211"/>
    </location>
</feature>
<protein>
    <submittedName>
        <fullName evidence="4">Uncharacterized protein</fullName>
    </submittedName>
</protein>
<keyword evidence="2" id="KW-0812">Transmembrane</keyword>
<sequence>MRRLVVAVTLLIASAAGAAPALAADTAAPVVLGSCAATVQAAPGTQIALSPDAVLQPVVGVLAQLDPLGVLVPPFETLWRALPAIPIGTAPAAIPGSAIADAVIGRLRALPLLGPVIDVLVGPVRSVLSLTCGVLVQPSPSPSSPSSPPSTGSPPQVPGGTPADPARPSGTPPNGGGTISVPTPAPGGTPSVLDYPSLFDPGGLPGPGVPPDGVAFDYGAVPQAGPVKVDPQAVDATLTPGRAEAMAVRESRPIGLPILLATLLFTLVATQLVRVWLLRGPGRGRSHPLG</sequence>
<evidence type="ECO:0000256" key="3">
    <source>
        <dbReference type="SAM" id="SignalP"/>
    </source>
</evidence>
<keyword evidence="2" id="KW-0472">Membrane</keyword>
<evidence type="ECO:0000313" key="5">
    <source>
        <dbReference type="Proteomes" id="UP001163203"/>
    </source>
</evidence>
<dbReference type="Proteomes" id="UP001163203">
    <property type="component" value="Chromosome"/>
</dbReference>
<gene>
    <name evidence="4" type="ORF">ORV05_31825</name>
</gene>
<proteinExistence type="predicted"/>
<name>A0ABY7AZH7_9PSEU</name>
<reference evidence="4" key="1">
    <citation type="submission" date="2022-11" db="EMBL/GenBank/DDBJ databases">
        <authorList>
            <person name="Mo P."/>
        </authorList>
    </citation>
    <scope>NUCLEOTIDE SEQUENCE</scope>
    <source>
        <strain evidence="4">HUAS 11-8</strain>
    </source>
</reference>
<keyword evidence="3" id="KW-0732">Signal</keyword>
<keyword evidence="2" id="KW-1133">Transmembrane helix</keyword>
<feature type="chain" id="PRO_5047469934" evidence="3">
    <location>
        <begin position="24"/>
        <end position="290"/>
    </location>
</feature>
<feature type="compositionally biased region" description="Pro residues" evidence="1">
    <location>
        <begin position="139"/>
        <end position="157"/>
    </location>
</feature>
<feature type="transmembrane region" description="Helical" evidence="2">
    <location>
        <begin position="254"/>
        <end position="277"/>
    </location>
</feature>
<evidence type="ECO:0000256" key="1">
    <source>
        <dbReference type="SAM" id="MobiDB-lite"/>
    </source>
</evidence>
<keyword evidence="5" id="KW-1185">Reference proteome</keyword>
<accession>A0ABY7AZH7</accession>
<feature type="signal peptide" evidence="3">
    <location>
        <begin position="1"/>
        <end position="23"/>
    </location>
</feature>
<evidence type="ECO:0000256" key="2">
    <source>
        <dbReference type="SAM" id="Phobius"/>
    </source>
</evidence>
<dbReference type="RefSeq" id="WP_268755587.1">
    <property type="nucleotide sequence ID" value="NZ_CP113836.1"/>
</dbReference>
<organism evidence="4 5">
    <name type="scientific">Amycolatopsis cynarae</name>
    <dbReference type="NCBI Taxonomy" id="2995223"/>
    <lineage>
        <taxon>Bacteria</taxon>
        <taxon>Bacillati</taxon>
        <taxon>Actinomycetota</taxon>
        <taxon>Actinomycetes</taxon>
        <taxon>Pseudonocardiales</taxon>
        <taxon>Pseudonocardiaceae</taxon>
        <taxon>Amycolatopsis</taxon>
    </lineage>
</organism>
<evidence type="ECO:0000313" key="4">
    <source>
        <dbReference type="EMBL" id="WAL65430.1"/>
    </source>
</evidence>
<dbReference type="EMBL" id="CP113836">
    <property type="protein sequence ID" value="WAL65430.1"/>
    <property type="molecule type" value="Genomic_DNA"/>
</dbReference>